<evidence type="ECO:0000313" key="2">
    <source>
        <dbReference type="EMBL" id="MBN7816223.1"/>
    </source>
</evidence>
<reference evidence="2 3" key="1">
    <citation type="submission" date="2021-03" db="EMBL/GenBank/DDBJ databases">
        <title>novel species isolated from a fishpond in China.</title>
        <authorList>
            <person name="Lu H."/>
            <person name="Cai Z."/>
        </authorList>
    </citation>
    <scope>NUCLEOTIDE SEQUENCE [LARGE SCALE GENOMIC DNA]</scope>
    <source>
        <strain evidence="2 3">YJ13C</strain>
    </source>
</reference>
<sequence length="154" mass="18316">MVIEIINIKEHYYKKTIPFFLMVCCLISYGFPFKFPHNTFNWIQKYGLPEYCYPAFIVIFIVFFILMIVSFFLSPGIGINKDDLIDGVINYKGSSIELREIATYEIEGLYWITYENKTVWKFSGKTKEKSFSLFLLMNFSQKIEIENYLRILVE</sequence>
<organism evidence="2 3">
    <name type="scientific">Algoriphagus pacificus</name>
    <dbReference type="NCBI Taxonomy" id="2811234"/>
    <lineage>
        <taxon>Bacteria</taxon>
        <taxon>Pseudomonadati</taxon>
        <taxon>Bacteroidota</taxon>
        <taxon>Cytophagia</taxon>
        <taxon>Cytophagales</taxon>
        <taxon>Cyclobacteriaceae</taxon>
        <taxon>Algoriphagus</taxon>
    </lineage>
</organism>
<evidence type="ECO:0000256" key="1">
    <source>
        <dbReference type="SAM" id="Phobius"/>
    </source>
</evidence>
<proteinExistence type="predicted"/>
<keyword evidence="1" id="KW-1133">Transmembrane helix</keyword>
<feature type="transmembrane region" description="Helical" evidence="1">
    <location>
        <begin position="51"/>
        <end position="73"/>
    </location>
</feature>
<dbReference type="EMBL" id="JAFKCU010000002">
    <property type="protein sequence ID" value="MBN7816223.1"/>
    <property type="molecule type" value="Genomic_DNA"/>
</dbReference>
<comment type="caution">
    <text evidence="2">The sequence shown here is derived from an EMBL/GenBank/DDBJ whole genome shotgun (WGS) entry which is preliminary data.</text>
</comment>
<keyword evidence="3" id="KW-1185">Reference proteome</keyword>
<accession>A0ABS3CGK8</accession>
<evidence type="ECO:0008006" key="4">
    <source>
        <dbReference type="Google" id="ProtNLM"/>
    </source>
</evidence>
<dbReference type="RefSeq" id="WP_206586854.1">
    <property type="nucleotide sequence ID" value="NZ_JAFKCU010000002.1"/>
</dbReference>
<keyword evidence="1" id="KW-0472">Membrane</keyword>
<gene>
    <name evidence="2" type="ORF">J0A69_12315</name>
</gene>
<protein>
    <recommendedName>
        <fullName evidence="4">PH domain-containing protein</fullName>
    </recommendedName>
</protein>
<keyword evidence="1" id="KW-0812">Transmembrane</keyword>
<feature type="transmembrane region" description="Helical" evidence="1">
    <location>
        <begin position="12"/>
        <end position="31"/>
    </location>
</feature>
<dbReference type="Proteomes" id="UP000664480">
    <property type="component" value="Unassembled WGS sequence"/>
</dbReference>
<evidence type="ECO:0000313" key="3">
    <source>
        <dbReference type="Proteomes" id="UP000664480"/>
    </source>
</evidence>
<name>A0ABS3CGK8_9BACT</name>